<keyword evidence="6" id="KW-1185">Reference proteome</keyword>
<reference evidence="5 6" key="1">
    <citation type="journal article" date="2015" name="Genome Biol. Evol.">
        <title>Phylogenomic analyses indicate that early fungi evolved digesting cell walls of algal ancestors of land plants.</title>
        <authorList>
            <person name="Chang Y."/>
            <person name="Wang S."/>
            <person name="Sekimoto S."/>
            <person name="Aerts A.L."/>
            <person name="Choi C."/>
            <person name="Clum A."/>
            <person name="LaButti K.M."/>
            <person name="Lindquist E.A."/>
            <person name="Yee Ngan C."/>
            <person name="Ohm R.A."/>
            <person name="Salamov A.A."/>
            <person name="Grigoriev I.V."/>
            <person name="Spatafora J.W."/>
            <person name="Berbee M.L."/>
        </authorList>
    </citation>
    <scope>NUCLEOTIDE SEQUENCE [LARGE SCALE GENOMIC DNA]</scope>
    <source>
        <strain evidence="5 6">JEL478</strain>
    </source>
</reference>
<dbReference type="GO" id="GO:0005524">
    <property type="term" value="F:ATP binding"/>
    <property type="evidence" value="ECO:0007669"/>
    <property type="project" value="UniProtKB-KW"/>
</dbReference>
<dbReference type="Gene3D" id="1.10.8.60">
    <property type="match status" value="2"/>
</dbReference>
<feature type="non-terminal residue" evidence="5">
    <location>
        <position position="766"/>
    </location>
</feature>
<keyword evidence="3" id="KW-0067">ATP-binding</keyword>
<proteinExistence type="inferred from homology"/>
<dbReference type="SMART" id="SM00382">
    <property type="entry name" value="AAA"/>
    <property type="match status" value="2"/>
</dbReference>
<dbReference type="STRING" id="1344416.A0A139ATT4"/>
<dbReference type="PANTHER" id="PTHR23077:SF171">
    <property type="entry name" value="NUCLEAR VALOSIN-CONTAINING PROTEIN-LIKE"/>
    <property type="match status" value="1"/>
</dbReference>
<dbReference type="GO" id="GO:0016887">
    <property type="term" value="F:ATP hydrolysis activity"/>
    <property type="evidence" value="ECO:0007669"/>
    <property type="project" value="InterPro"/>
</dbReference>
<dbReference type="EMBL" id="KQ965736">
    <property type="protein sequence ID" value="KXS20141.1"/>
    <property type="molecule type" value="Genomic_DNA"/>
</dbReference>
<protein>
    <submittedName>
        <fullName evidence="5">AAA-domain-containing protein</fullName>
    </submittedName>
</protein>
<feature type="domain" description="AAA+ ATPase" evidence="4">
    <location>
        <begin position="516"/>
        <end position="675"/>
    </location>
</feature>
<dbReference type="OrthoDB" id="5421at2759"/>
<dbReference type="Proteomes" id="UP000070544">
    <property type="component" value="Unassembled WGS sequence"/>
</dbReference>
<evidence type="ECO:0000256" key="1">
    <source>
        <dbReference type="ARBA" id="ARBA00006914"/>
    </source>
</evidence>
<dbReference type="Gene3D" id="3.40.50.300">
    <property type="entry name" value="P-loop containing nucleotide triphosphate hydrolases"/>
    <property type="match status" value="2"/>
</dbReference>
<name>A0A139ATT4_GONPJ</name>
<dbReference type="InterPro" id="IPR027417">
    <property type="entry name" value="P-loop_NTPase"/>
</dbReference>
<dbReference type="InterPro" id="IPR050168">
    <property type="entry name" value="AAA_ATPase_domain"/>
</dbReference>
<dbReference type="FunFam" id="3.40.50.300:FF:001921">
    <property type="entry name" value="AAA ATPase domain-containing protein"/>
    <property type="match status" value="1"/>
</dbReference>
<dbReference type="PANTHER" id="PTHR23077">
    <property type="entry name" value="AAA-FAMILY ATPASE"/>
    <property type="match status" value="1"/>
</dbReference>
<accession>A0A139ATT4</accession>
<evidence type="ECO:0000256" key="3">
    <source>
        <dbReference type="ARBA" id="ARBA00022840"/>
    </source>
</evidence>
<evidence type="ECO:0000313" key="5">
    <source>
        <dbReference type="EMBL" id="KXS20141.1"/>
    </source>
</evidence>
<evidence type="ECO:0000259" key="4">
    <source>
        <dbReference type="SMART" id="SM00382"/>
    </source>
</evidence>
<gene>
    <name evidence="5" type="ORF">M427DRAFT_108324</name>
</gene>
<dbReference type="InterPro" id="IPR003593">
    <property type="entry name" value="AAA+_ATPase"/>
</dbReference>
<dbReference type="AlphaFoldDB" id="A0A139ATT4"/>
<comment type="similarity">
    <text evidence="1">Belongs to the AAA ATPase family.</text>
</comment>
<evidence type="ECO:0000256" key="2">
    <source>
        <dbReference type="ARBA" id="ARBA00022741"/>
    </source>
</evidence>
<dbReference type="InterPro" id="IPR003959">
    <property type="entry name" value="ATPase_AAA_core"/>
</dbReference>
<sequence length="766" mass="82903">MGLQAFAIASASSIFPSQSAHPQAIVHSSTAASLCSNVAPGVRAVLFPSGKAPHPLEVEVFWSDDTDLWIEEGEVGLNEDLGVGEVGVTWYVDIAPARSMHVEISFISASAISDPGLSSLVQSVQSDVHRALVERKFVIVNTPFSLRLRLGECEAVVREAQCDPPSDSAHGSIAVETNSRTAVTIAPPKTEAMPDAAVMKTDEFSEKLSEFLYNALTQRHMYTSLGVPAPRAVLLEGIAGSAKTEIVRSATSRLRTPLFSFDLTPLLPSLRRSAVEEDGEEDEGSSGNSVFSDLERRCDSVFERAMLLYPSVVLVKGIDGIRGGSMIAHQVARLFERWISRIRNCGVLVVATTRDASLLPSSFKRNGAFATTISVPIPIRSKRHKIICDLIRTMPLVHSEVENPETLFSVFAEEVTAMTPGFAVGHLRRLVNDAGYLAVKRWMKQGRNENLELCIEDFRVASAQTTLASGVPIEEDGPGVLWEDVLGYEAGKQKVLQFVEWPVTRPEAFSRLGIEAPSGILLHGPTGCGKTLICNALASVARMNFKAINGRVSQVFSQYLGESERIIREVFAQARRLSPCILFIDELDSIATKRDLADPATSTSVPHRVLSTLLNELDGVGRVKARGDDGLAFMDPSAARPHVLLIAATTNLDLVDDALLRPGRIDRLMKICPPCDDDLATIFAGTMSRMQNVGAPEALVDSTSPGQSTPIAVADFTKWVPWMNGLTAADMTMVLREAILDSIISSGYGENKGGIGVNMTVDNLRK</sequence>
<dbReference type="Pfam" id="PF00004">
    <property type="entry name" value="AAA"/>
    <property type="match status" value="2"/>
</dbReference>
<dbReference type="SUPFAM" id="SSF52540">
    <property type="entry name" value="P-loop containing nucleoside triphosphate hydrolases"/>
    <property type="match status" value="2"/>
</dbReference>
<feature type="domain" description="AAA+ ATPase" evidence="4">
    <location>
        <begin position="229"/>
        <end position="383"/>
    </location>
</feature>
<evidence type="ECO:0000313" key="6">
    <source>
        <dbReference type="Proteomes" id="UP000070544"/>
    </source>
</evidence>
<keyword evidence="2" id="KW-0547">Nucleotide-binding</keyword>
<organism evidence="5 6">
    <name type="scientific">Gonapodya prolifera (strain JEL478)</name>
    <name type="common">Monoblepharis prolifera</name>
    <dbReference type="NCBI Taxonomy" id="1344416"/>
    <lineage>
        <taxon>Eukaryota</taxon>
        <taxon>Fungi</taxon>
        <taxon>Fungi incertae sedis</taxon>
        <taxon>Chytridiomycota</taxon>
        <taxon>Chytridiomycota incertae sedis</taxon>
        <taxon>Monoblepharidomycetes</taxon>
        <taxon>Monoblepharidales</taxon>
        <taxon>Gonapodyaceae</taxon>
        <taxon>Gonapodya</taxon>
    </lineage>
</organism>